<dbReference type="Proteomes" id="UP000831701">
    <property type="component" value="Chromosome 19"/>
</dbReference>
<organism evidence="1 2">
    <name type="scientific">Scortum barcoo</name>
    <name type="common">barcoo grunter</name>
    <dbReference type="NCBI Taxonomy" id="214431"/>
    <lineage>
        <taxon>Eukaryota</taxon>
        <taxon>Metazoa</taxon>
        <taxon>Chordata</taxon>
        <taxon>Craniata</taxon>
        <taxon>Vertebrata</taxon>
        <taxon>Euteleostomi</taxon>
        <taxon>Actinopterygii</taxon>
        <taxon>Neopterygii</taxon>
        <taxon>Teleostei</taxon>
        <taxon>Neoteleostei</taxon>
        <taxon>Acanthomorphata</taxon>
        <taxon>Eupercaria</taxon>
        <taxon>Centrarchiformes</taxon>
        <taxon>Terapontoidei</taxon>
        <taxon>Terapontidae</taxon>
        <taxon>Scortum</taxon>
    </lineage>
</organism>
<comment type="caution">
    <text evidence="1">The sequence shown here is derived from an EMBL/GenBank/DDBJ whole genome shotgun (WGS) entry which is preliminary data.</text>
</comment>
<proteinExistence type="predicted"/>
<evidence type="ECO:0000313" key="1">
    <source>
        <dbReference type="EMBL" id="KAI3357688.1"/>
    </source>
</evidence>
<gene>
    <name evidence="1" type="ORF">L3Q82_016092</name>
</gene>
<dbReference type="EMBL" id="CM041549">
    <property type="protein sequence ID" value="KAI3357688.1"/>
    <property type="molecule type" value="Genomic_DNA"/>
</dbReference>
<keyword evidence="2" id="KW-1185">Reference proteome</keyword>
<protein>
    <submittedName>
        <fullName evidence="1">Uncharacterized protein</fullName>
    </submittedName>
</protein>
<evidence type="ECO:0000313" key="2">
    <source>
        <dbReference type="Proteomes" id="UP000831701"/>
    </source>
</evidence>
<accession>A0ACB8VQZ8</accession>
<sequence>MLPHCSFLLLVCVARLLSPSSGLPFEQRGFWDFAMDAMDSMDSGGMMTMMRDEEDGSTPDVFLPPDIPMCPFRLPLSAQGRLTEVPKNIPRDTKFLDLQNNRITELKEDDFKGLTNLYGLSLRNNLISKVHPRAFVPLKNMQKLYFSKNLLTTIPKNLPSSLVEMRIHENRIKKVATGAFAGLNNMNCIEMGANPIHNSGFEPGAFKGLKLNYLRISEAKLTGVPKDLPESLHELHLDHNEIQAVELEDLSRYRNLYRLGLGFNHIRNIENGSLSYLPSLRELHLDNNRLTRVPKGLPEMKYLQVVYLHSNNIDQVGVNDFCPRGFGMKRTFYNGISLFANPVNYWEVQPATFRCVSDRLAIQFGNYKKKCISGEGSGRTRLASECNCLDPRRAVMLGLNSAADPQDSASRPRGDGRASPPLLPIPPDGRRPPARLSLHSAPPPSPPLPLPLRAHFPPLPPPSSSTCYLLPPPLPLPPSLLPSLPPASKFTAPPPSPFIMACCGRSLDSPCTLALLVGFQFAFVLYFSLGGFKGLVSVLVHTTEPEFDYSRPHDVYTNLSHLGVPPPPPRNSGTGPPVTGPPLRDCQIPSPLLVGPVSVHLSSPLSLEEIRQRNPLVLPGGRYRPPDCEPRHHTAIVVPYRNRQTHLRALLYHLHPFLQRQQIHYSIYIVQQWGNGTFNRAKLLNVGVREALRDEDWSCIFLHDVDLLPENDHNTYTCHKQFPTHLSVAMDKFRYRLPYPQYFGGVSAVTPDQYMKMNGFPNQYWGWGGEDDDIAARVRLSGMKIMRPPVAIGHYKMIKHKGDRGNAQNPRRFDLLKRTRLNWRSDGLNSLTYELLSKELEPLYTNLTVNIGEDPLLPQGKIPIPLKTTTPVHQHNTSKAAGAAKQEKRQESKEAVAANMTVAKPADAA</sequence>
<reference evidence="1" key="1">
    <citation type="submission" date="2022-04" db="EMBL/GenBank/DDBJ databases">
        <title>Jade perch genome.</title>
        <authorList>
            <person name="Chao B."/>
        </authorList>
    </citation>
    <scope>NUCLEOTIDE SEQUENCE</scope>
    <source>
        <strain evidence="1">CB-2022</strain>
    </source>
</reference>
<name>A0ACB8VQZ8_9TELE</name>